<organism evidence="1 2">
    <name type="scientific">Rufibacter sediminis</name>
    <dbReference type="NCBI Taxonomy" id="2762756"/>
    <lineage>
        <taxon>Bacteria</taxon>
        <taxon>Pseudomonadati</taxon>
        <taxon>Bacteroidota</taxon>
        <taxon>Cytophagia</taxon>
        <taxon>Cytophagales</taxon>
        <taxon>Hymenobacteraceae</taxon>
        <taxon>Rufibacter</taxon>
    </lineage>
</organism>
<proteinExistence type="predicted"/>
<sequence length="140" mass="16028">MKDATPAELQDMEVLASSDSYVLQYSPALSLGRLEFTKRPTGVEYQAAISHFCDQVLKRGFRLMLFNNLKAGFISQEEKVWSRFYIENLLPKSALRRMASVTGGNLIQRMIISDMHHQGRHPYQLDCFSSEREALAWLLA</sequence>
<gene>
    <name evidence="1" type="ORF">H7U12_04845</name>
</gene>
<dbReference type="RefSeq" id="WP_186633786.1">
    <property type="nucleotide sequence ID" value="NZ_JACOAF010000011.1"/>
</dbReference>
<name>A0ABR6VP74_9BACT</name>
<accession>A0ABR6VP74</accession>
<evidence type="ECO:0008006" key="3">
    <source>
        <dbReference type="Google" id="ProtNLM"/>
    </source>
</evidence>
<evidence type="ECO:0000313" key="2">
    <source>
        <dbReference type="Proteomes" id="UP000659698"/>
    </source>
</evidence>
<dbReference type="Proteomes" id="UP000659698">
    <property type="component" value="Unassembled WGS sequence"/>
</dbReference>
<reference evidence="1 2" key="1">
    <citation type="journal article" date="2019" name="Int. J. Syst. Evol. Microbiol.">
        <title>Rufibacter sediminis sp. nov., isolated from freshwater lake sediment.</title>
        <authorList>
            <person name="Qu J.H."/>
            <person name="Zhang L.J."/>
            <person name="Fu Y.H."/>
            <person name="Li H.F."/>
        </authorList>
    </citation>
    <scope>NUCLEOTIDE SEQUENCE [LARGE SCALE GENOMIC DNA]</scope>
    <source>
        <strain evidence="1 2">H-1</strain>
    </source>
</reference>
<dbReference type="EMBL" id="JACOAF010000011">
    <property type="protein sequence ID" value="MBC3538996.1"/>
    <property type="molecule type" value="Genomic_DNA"/>
</dbReference>
<evidence type="ECO:0000313" key="1">
    <source>
        <dbReference type="EMBL" id="MBC3538996.1"/>
    </source>
</evidence>
<comment type="caution">
    <text evidence="1">The sequence shown here is derived from an EMBL/GenBank/DDBJ whole genome shotgun (WGS) entry which is preliminary data.</text>
</comment>
<keyword evidence="2" id="KW-1185">Reference proteome</keyword>
<protein>
    <recommendedName>
        <fullName evidence="3">STAS/SEC14 domain-containing protein</fullName>
    </recommendedName>
</protein>